<sequence length="113" mass="13398">MSWLQAAYFSPLLGRRWCLGNQQLQHHLFQVWLLNVFKGEIQQRRGVHQHQQLQHPPPVQHRSKKKVQHLDLAVWKNTVKAGRSGWYHVSVPAARARIKVSFIQLHIQSWKKE</sequence>
<organism evidence="1 2">
    <name type="scientific">Vigna angularis var. angularis</name>
    <dbReference type="NCBI Taxonomy" id="157739"/>
    <lineage>
        <taxon>Eukaryota</taxon>
        <taxon>Viridiplantae</taxon>
        <taxon>Streptophyta</taxon>
        <taxon>Embryophyta</taxon>
        <taxon>Tracheophyta</taxon>
        <taxon>Spermatophyta</taxon>
        <taxon>Magnoliopsida</taxon>
        <taxon>eudicotyledons</taxon>
        <taxon>Gunneridae</taxon>
        <taxon>Pentapetalae</taxon>
        <taxon>rosids</taxon>
        <taxon>fabids</taxon>
        <taxon>Fabales</taxon>
        <taxon>Fabaceae</taxon>
        <taxon>Papilionoideae</taxon>
        <taxon>50 kb inversion clade</taxon>
        <taxon>NPAAA clade</taxon>
        <taxon>indigoferoid/millettioid clade</taxon>
        <taxon>Phaseoleae</taxon>
        <taxon>Vigna</taxon>
    </lineage>
</organism>
<keyword evidence="2" id="KW-1185">Reference proteome</keyword>
<dbReference type="AlphaFoldDB" id="A0A0S3S6K7"/>
<protein>
    <submittedName>
        <fullName evidence="1">Uncharacterized protein</fullName>
    </submittedName>
</protein>
<evidence type="ECO:0000313" key="1">
    <source>
        <dbReference type="EMBL" id="BAT88447.1"/>
    </source>
</evidence>
<dbReference type="EMBL" id="AP015038">
    <property type="protein sequence ID" value="BAT88447.1"/>
    <property type="molecule type" value="Genomic_DNA"/>
</dbReference>
<gene>
    <name evidence="1" type="primary">Vigan.05G194300</name>
    <name evidence="1" type="ORF">VIGAN_05194300</name>
</gene>
<evidence type="ECO:0000313" key="2">
    <source>
        <dbReference type="Proteomes" id="UP000291084"/>
    </source>
</evidence>
<dbReference type="Proteomes" id="UP000291084">
    <property type="component" value="Chromosome 5"/>
</dbReference>
<accession>A0A0S3S6K7</accession>
<name>A0A0S3S6K7_PHAAN</name>
<proteinExistence type="predicted"/>
<reference evidence="1 2" key="1">
    <citation type="journal article" date="2015" name="Sci. Rep.">
        <title>The power of single molecule real-time sequencing technology in the de novo assembly of a eukaryotic genome.</title>
        <authorList>
            <person name="Sakai H."/>
            <person name="Naito K."/>
            <person name="Ogiso-Tanaka E."/>
            <person name="Takahashi Y."/>
            <person name="Iseki K."/>
            <person name="Muto C."/>
            <person name="Satou K."/>
            <person name="Teruya K."/>
            <person name="Shiroma A."/>
            <person name="Shimoji M."/>
            <person name="Hirano T."/>
            <person name="Itoh T."/>
            <person name="Kaga A."/>
            <person name="Tomooka N."/>
        </authorList>
    </citation>
    <scope>NUCLEOTIDE SEQUENCE [LARGE SCALE GENOMIC DNA]</scope>
    <source>
        <strain evidence="2">cv. Shumari</strain>
    </source>
</reference>